<sequence>MNAMPHYIANPHRVLVEAGVTACFTADHFSFELMLGPNEAVVSFSRSTGKQGDRGMVGEQRVPASVAADFIASLNAVLAREEKKIGGRYTTQHFARIAEGEPGSAALLDITSTDMPREFLEDIVASTTEESDLGRRVRTALLQDSFNRAYAMYMLAQRFAHQLGFA</sequence>
<proteinExistence type="predicted"/>
<protein>
    <submittedName>
        <fullName evidence="1">Uncharacterized protein</fullName>
    </submittedName>
</protein>
<evidence type="ECO:0000313" key="2">
    <source>
        <dbReference type="Proteomes" id="UP000610594"/>
    </source>
</evidence>
<accession>A0ABX0MLS8</accession>
<dbReference type="RefSeq" id="WP_167237157.1">
    <property type="nucleotide sequence ID" value="NZ_WHJF01000026.1"/>
</dbReference>
<gene>
    <name evidence="1" type="ORF">F1735_12035</name>
</gene>
<organism evidence="1 2">
    <name type="scientific">Massilia genomosp. 1</name>
    <dbReference type="NCBI Taxonomy" id="2609280"/>
    <lineage>
        <taxon>Bacteria</taxon>
        <taxon>Pseudomonadati</taxon>
        <taxon>Pseudomonadota</taxon>
        <taxon>Betaproteobacteria</taxon>
        <taxon>Burkholderiales</taxon>
        <taxon>Oxalobacteraceae</taxon>
        <taxon>Telluria group</taxon>
        <taxon>Massilia</taxon>
    </lineage>
</organism>
<dbReference type="EMBL" id="WHJF01000026">
    <property type="protein sequence ID" value="NHZ63027.1"/>
    <property type="molecule type" value="Genomic_DNA"/>
</dbReference>
<keyword evidence="2" id="KW-1185">Reference proteome</keyword>
<dbReference type="Proteomes" id="UP000610594">
    <property type="component" value="Unassembled WGS sequence"/>
</dbReference>
<name>A0ABX0MLS8_9BURK</name>
<comment type="caution">
    <text evidence="1">The sequence shown here is derived from an EMBL/GenBank/DDBJ whole genome shotgun (WGS) entry which is preliminary data.</text>
</comment>
<reference evidence="1 2" key="1">
    <citation type="submission" date="2019-10" db="EMBL/GenBank/DDBJ databases">
        <title>Taxonomy of Antarctic Massilia spp.: description of Massilia rubra sp. nov., Massilia aquatica sp. nov., Massilia mucilaginosa sp. nov., Massilia frigida sp. nov. isolated from streams, lakes and regoliths.</title>
        <authorList>
            <person name="Holochova P."/>
            <person name="Sedlacek I."/>
            <person name="Kralova S."/>
            <person name="Maslanova I."/>
            <person name="Busse H.-J."/>
            <person name="Stankova E."/>
            <person name="Vrbovska V."/>
            <person name="Kovarovic V."/>
            <person name="Bartak M."/>
            <person name="Svec P."/>
            <person name="Pantucek R."/>
        </authorList>
    </citation>
    <scope>NUCLEOTIDE SEQUENCE [LARGE SCALE GENOMIC DNA]</scope>
    <source>
        <strain evidence="1 2">CCM 8694</strain>
    </source>
</reference>
<evidence type="ECO:0000313" key="1">
    <source>
        <dbReference type="EMBL" id="NHZ63027.1"/>
    </source>
</evidence>